<organism evidence="3 4">
    <name type="scientific">Paramagnetospirillum magnetotacticum MS-1</name>
    <dbReference type="NCBI Taxonomy" id="272627"/>
    <lineage>
        <taxon>Bacteria</taxon>
        <taxon>Pseudomonadati</taxon>
        <taxon>Pseudomonadota</taxon>
        <taxon>Alphaproteobacteria</taxon>
        <taxon>Rhodospirillales</taxon>
        <taxon>Magnetospirillaceae</taxon>
        <taxon>Paramagnetospirillum</taxon>
    </lineage>
</organism>
<proteinExistence type="predicted"/>
<keyword evidence="1 3" id="KW-0808">Transferase</keyword>
<gene>
    <name evidence="3" type="ORF">CCC_01052</name>
</gene>
<accession>A0A0C2UYR2</accession>
<dbReference type="EMBL" id="JXSL01000030">
    <property type="protein sequence ID" value="KIL97991.1"/>
    <property type="molecule type" value="Genomic_DNA"/>
</dbReference>
<feature type="domain" description="N-acetyltransferase" evidence="2">
    <location>
        <begin position="6"/>
        <end position="157"/>
    </location>
</feature>
<reference evidence="3 4" key="1">
    <citation type="submission" date="2015-01" db="EMBL/GenBank/DDBJ databases">
        <title>Genome Sequence of Magnetospirillum magnetotacticum Strain MS-1.</title>
        <authorList>
            <person name="Marinov G.K."/>
            <person name="Smalley M.D."/>
            <person name="DeSalvo G."/>
        </authorList>
    </citation>
    <scope>NUCLEOTIDE SEQUENCE [LARGE SCALE GENOMIC DNA]</scope>
    <source>
        <strain evidence="3 4">MS-1</strain>
    </source>
</reference>
<dbReference type="GO" id="GO:0008080">
    <property type="term" value="F:N-acetyltransferase activity"/>
    <property type="evidence" value="ECO:0007669"/>
    <property type="project" value="InterPro"/>
</dbReference>
<dbReference type="Pfam" id="PF00583">
    <property type="entry name" value="Acetyltransf_1"/>
    <property type="match status" value="1"/>
</dbReference>
<name>A0A0C2UYR2_PARME</name>
<dbReference type="STRING" id="272627.CCC_01052"/>
<dbReference type="InterPro" id="IPR016181">
    <property type="entry name" value="Acyl_CoA_acyltransferase"/>
</dbReference>
<dbReference type="RefSeq" id="WP_009869211.1">
    <property type="nucleotide sequence ID" value="NZ_JXSL01000030.1"/>
</dbReference>
<comment type="caution">
    <text evidence="3">The sequence shown here is derived from an EMBL/GenBank/DDBJ whole genome shotgun (WGS) entry which is preliminary data.</text>
</comment>
<dbReference type="InterPro" id="IPR000182">
    <property type="entry name" value="GNAT_dom"/>
</dbReference>
<dbReference type="AlphaFoldDB" id="A0A0C2UYR2"/>
<sequence length="177" mass="19530">MRDEVGIIAGWQPGAIGDIVAMHSRYFALHWNFGPYFEAKLASELAGFVRDRHRFESQLWCAVDSRDRMVGSAAIDGAKGLQAGAHLRWFMVDPNRQGMGAGSRLLDGALAFCREKGFASVHLWTFAGLHAARRLYEARGFVLTQEMTGETWGKPVTEQCFQLQLAGSPCVGEGLPQ</sequence>
<dbReference type="SUPFAM" id="SSF55729">
    <property type="entry name" value="Acyl-CoA N-acyltransferases (Nat)"/>
    <property type="match status" value="1"/>
</dbReference>
<dbReference type="CDD" id="cd04301">
    <property type="entry name" value="NAT_SF"/>
    <property type="match status" value="1"/>
</dbReference>
<dbReference type="PANTHER" id="PTHR13947">
    <property type="entry name" value="GNAT FAMILY N-ACETYLTRANSFERASE"/>
    <property type="match status" value="1"/>
</dbReference>
<dbReference type="OrthoDB" id="273614at2"/>
<keyword evidence="4" id="KW-1185">Reference proteome</keyword>
<dbReference type="PROSITE" id="PS51186">
    <property type="entry name" value="GNAT"/>
    <property type="match status" value="1"/>
</dbReference>
<evidence type="ECO:0000313" key="4">
    <source>
        <dbReference type="Proteomes" id="UP000031971"/>
    </source>
</evidence>
<dbReference type="InterPro" id="IPR050769">
    <property type="entry name" value="NAT_camello-type"/>
</dbReference>
<evidence type="ECO:0000259" key="2">
    <source>
        <dbReference type="PROSITE" id="PS51186"/>
    </source>
</evidence>
<protein>
    <submittedName>
        <fullName evidence="3">Histone acetyltransferase HPA2</fullName>
    </submittedName>
</protein>
<dbReference type="Gene3D" id="3.40.630.30">
    <property type="match status" value="1"/>
</dbReference>
<dbReference type="Proteomes" id="UP000031971">
    <property type="component" value="Unassembled WGS sequence"/>
</dbReference>
<evidence type="ECO:0000256" key="1">
    <source>
        <dbReference type="ARBA" id="ARBA00022679"/>
    </source>
</evidence>
<dbReference type="PANTHER" id="PTHR13947:SF37">
    <property type="entry name" value="LD18367P"/>
    <property type="match status" value="1"/>
</dbReference>
<evidence type="ECO:0000313" key="3">
    <source>
        <dbReference type="EMBL" id="KIL97991.1"/>
    </source>
</evidence>